<name>A0A914CST8_9BILA</name>
<evidence type="ECO:0000313" key="2">
    <source>
        <dbReference type="WBParaSite" id="ACRNAN_scaffold14149.g15457.t1"/>
    </source>
</evidence>
<protein>
    <submittedName>
        <fullName evidence="2">Uncharacterized protein</fullName>
    </submittedName>
</protein>
<sequence length="42" mass="4491">MTTNMSEYCASLQPKSLAANFDATRLNIESLVPAAYGIPTSI</sequence>
<reference evidence="2" key="1">
    <citation type="submission" date="2022-11" db="UniProtKB">
        <authorList>
            <consortium name="WormBaseParasite"/>
        </authorList>
    </citation>
    <scope>IDENTIFICATION</scope>
</reference>
<dbReference type="WBParaSite" id="ACRNAN_scaffold14149.g15457.t1">
    <property type="protein sequence ID" value="ACRNAN_scaffold14149.g15457.t1"/>
    <property type="gene ID" value="ACRNAN_scaffold14149.g15457"/>
</dbReference>
<evidence type="ECO:0000313" key="1">
    <source>
        <dbReference type="Proteomes" id="UP000887540"/>
    </source>
</evidence>
<organism evidence="1 2">
    <name type="scientific">Acrobeloides nanus</name>
    <dbReference type="NCBI Taxonomy" id="290746"/>
    <lineage>
        <taxon>Eukaryota</taxon>
        <taxon>Metazoa</taxon>
        <taxon>Ecdysozoa</taxon>
        <taxon>Nematoda</taxon>
        <taxon>Chromadorea</taxon>
        <taxon>Rhabditida</taxon>
        <taxon>Tylenchina</taxon>
        <taxon>Cephalobomorpha</taxon>
        <taxon>Cephaloboidea</taxon>
        <taxon>Cephalobidae</taxon>
        <taxon>Acrobeloides</taxon>
    </lineage>
</organism>
<dbReference type="Proteomes" id="UP000887540">
    <property type="component" value="Unplaced"/>
</dbReference>
<accession>A0A914CST8</accession>
<dbReference type="AlphaFoldDB" id="A0A914CST8"/>
<proteinExistence type="predicted"/>
<keyword evidence="1" id="KW-1185">Reference proteome</keyword>